<feature type="transmembrane region" description="Helical" evidence="2">
    <location>
        <begin position="78"/>
        <end position="102"/>
    </location>
</feature>
<gene>
    <name evidence="3" type="ORF">GCM10007173_03110</name>
</gene>
<accession>A0ABQ2D7M2</accession>
<evidence type="ECO:0000313" key="3">
    <source>
        <dbReference type="EMBL" id="GGJ47843.1"/>
    </source>
</evidence>
<keyword evidence="2" id="KW-0472">Membrane</keyword>
<feature type="compositionally biased region" description="Polar residues" evidence="1">
    <location>
        <begin position="1"/>
        <end position="11"/>
    </location>
</feature>
<keyword evidence="2" id="KW-0812">Transmembrane</keyword>
<feature type="region of interest" description="Disordered" evidence="1">
    <location>
        <begin position="1"/>
        <end position="20"/>
    </location>
</feature>
<proteinExistence type="predicted"/>
<feature type="transmembrane region" description="Helical" evidence="2">
    <location>
        <begin position="37"/>
        <end position="57"/>
    </location>
</feature>
<dbReference type="GeneID" id="303302726"/>
<comment type="caution">
    <text evidence="3">The sequence shown here is derived from an EMBL/GenBank/DDBJ whole genome shotgun (WGS) entry which is preliminary data.</text>
</comment>
<evidence type="ECO:0000256" key="1">
    <source>
        <dbReference type="SAM" id="MobiDB-lite"/>
    </source>
</evidence>
<reference evidence="4" key="1">
    <citation type="journal article" date="2019" name="Int. J. Syst. Evol. Microbiol.">
        <title>The Global Catalogue of Microorganisms (GCM) 10K type strain sequencing project: providing services to taxonomists for standard genome sequencing and annotation.</title>
        <authorList>
            <consortium name="The Broad Institute Genomics Platform"/>
            <consortium name="The Broad Institute Genome Sequencing Center for Infectious Disease"/>
            <person name="Wu L."/>
            <person name="Ma J."/>
        </authorList>
    </citation>
    <scope>NUCLEOTIDE SEQUENCE [LARGE SCALE GENOMIC DNA]</scope>
    <source>
        <strain evidence="4">CGMCC 1.3685</strain>
    </source>
</reference>
<sequence>MSQAPQESQPGFQEPASVQYGCYPPQNPGIALSQTSMILGILSLFVVGVILGPIAILKANEAERNFGVQATVGKVTGLIGLIFGALQVLAIIGYFLLMLFLIPASIYGSNL</sequence>
<keyword evidence="4" id="KW-1185">Reference proteome</keyword>
<keyword evidence="2" id="KW-1133">Transmembrane helix</keyword>
<evidence type="ECO:0000256" key="2">
    <source>
        <dbReference type="SAM" id="Phobius"/>
    </source>
</evidence>
<evidence type="ECO:0000313" key="4">
    <source>
        <dbReference type="Proteomes" id="UP000606115"/>
    </source>
</evidence>
<evidence type="ECO:0008006" key="5">
    <source>
        <dbReference type="Google" id="ProtNLM"/>
    </source>
</evidence>
<dbReference type="Proteomes" id="UP000606115">
    <property type="component" value="Unassembled WGS sequence"/>
</dbReference>
<name>A0ABQ2D7M2_9MICC</name>
<organism evidence="3 4">
    <name type="scientific">Glutamicibacter ardleyensis</name>
    <dbReference type="NCBI Taxonomy" id="225894"/>
    <lineage>
        <taxon>Bacteria</taxon>
        <taxon>Bacillati</taxon>
        <taxon>Actinomycetota</taxon>
        <taxon>Actinomycetes</taxon>
        <taxon>Micrococcales</taxon>
        <taxon>Micrococcaceae</taxon>
        <taxon>Glutamicibacter</taxon>
    </lineage>
</organism>
<protein>
    <recommendedName>
        <fullName evidence="5">DUF4190 domain-containing protein</fullName>
    </recommendedName>
</protein>
<dbReference type="EMBL" id="BMKX01000001">
    <property type="protein sequence ID" value="GGJ47843.1"/>
    <property type="molecule type" value="Genomic_DNA"/>
</dbReference>
<dbReference type="RefSeq" id="WP_096254855.1">
    <property type="nucleotide sequence ID" value="NZ_BMKX01000001.1"/>
</dbReference>